<dbReference type="PANTHER" id="PTHR32166:SF123">
    <property type="entry name" value="BED-TYPE DOMAIN-CONTAINING PROTEIN"/>
    <property type="match status" value="1"/>
</dbReference>
<dbReference type="Proteomes" id="UP000265515">
    <property type="component" value="Unassembled WGS sequence"/>
</dbReference>
<keyword evidence="4" id="KW-1185">Reference proteome</keyword>
<dbReference type="EMBL" id="BFEA01000017">
    <property type="protein sequence ID" value="GBG61114.1"/>
    <property type="molecule type" value="Genomic_DNA"/>
</dbReference>
<evidence type="ECO:0000313" key="4">
    <source>
        <dbReference type="Proteomes" id="UP000265515"/>
    </source>
</evidence>
<feature type="region of interest" description="Disordered" evidence="1">
    <location>
        <begin position="423"/>
        <end position="476"/>
    </location>
</feature>
<proteinExistence type="predicted"/>
<dbReference type="InterPro" id="IPR012337">
    <property type="entry name" value="RNaseH-like_sf"/>
</dbReference>
<reference evidence="3 4" key="1">
    <citation type="journal article" date="2018" name="Cell">
        <title>The Chara Genome: Secondary Complexity and Implications for Plant Terrestrialization.</title>
        <authorList>
            <person name="Nishiyama T."/>
            <person name="Sakayama H."/>
            <person name="Vries J.D."/>
            <person name="Buschmann H."/>
            <person name="Saint-Marcoux D."/>
            <person name="Ullrich K.K."/>
            <person name="Haas F.B."/>
            <person name="Vanderstraeten L."/>
            <person name="Becker D."/>
            <person name="Lang D."/>
            <person name="Vosolsobe S."/>
            <person name="Rombauts S."/>
            <person name="Wilhelmsson P.K.I."/>
            <person name="Janitza P."/>
            <person name="Kern R."/>
            <person name="Heyl A."/>
            <person name="Rumpler F."/>
            <person name="Villalobos L.I.A.C."/>
            <person name="Clay J.M."/>
            <person name="Skokan R."/>
            <person name="Toyoda A."/>
            <person name="Suzuki Y."/>
            <person name="Kagoshima H."/>
            <person name="Schijlen E."/>
            <person name="Tajeshwar N."/>
            <person name="Catarino B."/>
            <person name="Hetherington A.J."/>
            <person name="Saltykova A."/>
            <person name="Bonnot C."/>
            <person name="Breuninger H."/>
            <person name="Symeonidi A."/>
            <person name="Radhakrishnan G.V."/>
            <person name="Van Nieuwerburgh F."/>
            <person name="Deforce D."/>
            <person name="Chang C."/>
            <person name="Karol K.G."/>
            <person name="Hedrich R."/>
            <person name="Ulvskov P."/>
            <person name="Glockner G."/>
            <person name="Delwiche C.F."/>
            <person name="Petrasek J."/>
            <person name="Van de Peer Y."/>
            <person name="Friml J."/>
            <person name="Beilby M."/>
            <person name="Dolan L."/>
            <person name="Kohara Y."/>
            <person name="Sugano S."/>
            <person name="Fujiyama A."/>
            <person name="Delaux P.-M."/>
            <person name="Quint M."/>
            <person name="TheiBen G."/>
            <person name="Hagemann M."/>
            <person name="Harholt J."/>
            <person name="Dunand C."/>
            <person name="Zachgo S."/>
            <person name="Langdale J."/>
            <person name="Maumus F."/>
            <person name="Straeten D.V.D."/>
            <person name="Gould S.B."/>
            <person name="Rensing S.A."/>
        </authorList>
    </citation>
    <scope>NUCLEOTIDE SEQUENCE [LARGE SCALE GENOMIC DNA]</scope>
    <source>
        <strain evidence="3 4">S276</strain>
    </source>
</reference>
<evidence type="ECO:0000256" key="1">
    <source>
        <dbReference type="SAM" id="MobiDB-lite"/>
    </source>
</evidence>
<dbReference type="SUPFAM" id="SSF53098">
    <property type="entry name" value="Ribonuclease H-like"/>
    <property type="match status" value="1"/>
</dbReference>
<sequence>MHHLLEGQTPDGGDTSEGTISLDDDLDANRQRGGRSRGDTQPAGFQHAPTRVPGSVGGVSGGIEAGDCSVSAAPASTSVVGRRRSTLNPYIGNKIQMDLDRLWPLAIYCGGVAFNWLHLAETQQLWDYICTLFRPTIVPVPRLHLYEGVRTRMMDIIFHEVAALIAPKKAKWATSGCTLMMDGLTDTTNKPIMNFIAAGDSGTILIRTIDMSYRGKTGVSLTEIWEDVIRHDIGIENINAICMDNAELMKTLRDIVAQPFARQTMKDEHKIVKFMRNKQKALALHKVMKKALVLRRPAEMRFGTPYMMLERLYDQREVLDTLVSSERWARVRWAGDARERMPHVRRLCRDDDFWSGVMVMDLMGPVYAFLRDLDRDGSSPTGLWPYGISRSSSGRDFFSVSKRTDDRYVDIWEDQLEEEEVALDEDDAIPADVLEEEAEAIERSNRRKEGRNRAGKGKAPAMDSEDEEDDIFDDLV</sequence>
<dbReference type="PANTHER" id="PTHR32166">
    <property type="entry name" value="OSJNBA0013A04.12 PROTEIN"/>
    <property type="match status" value="1"/>
</dbReference>
<dbReference type="InterPro" id="IPR007021">
    <property type="entry name" value="DUF659"/>
</dbReference>
<comment type="caution">
    <text evidence="3">The sequence shown here is derived from an EMBL/GenBank/DDBJ whole genome shotgun (WGS) entry which is preliminary data.</text>
</comment>
<evidence type="ECO:0000259" key="2">
    <source>
        <dbReference type="Pfam" id="PF04937"/>
    </source>
</evidence>
<dbReference type="OrthoDB" id="4951847at2759"/>
<protein>
    <recommendedName>
        <fullName evidence="2">DUF659 domain-containing protein</fullName>
    </recommendedName>
</protein>
<gene>
    <name evidence="3" type="ORF">CBR_g19191</name>
</gene>
<organism evidence="3 4">
    <name type="scientific">Chara braunii</name>
    <name type="common">Braun's stonewort</name>
    <dbReference type="NCBI Taxonomy" id="69332"/>
    <lineage>
        <taxon>Eukaryota</taxon>
        <taxon>Viridiplantae</taxon>
        <taxon>Streptophyta</taxon>
        <taxon>Charophyceae</taxon>
        <taxon>Charales</taxon>
        <taxon>Characeae</taxon>
        <taxon>Chara</taxon>
    </lineage>
</organism>
<feature type="compositionally biased region" description="Basic residues" evidence="1">
    <location>
        <begin position="445"/>
        <end position="456"/>
    </location>
</feature>
<name>A0A388JTH4_CHABU</name>
<feature type="domain" description="DUF659" evidence="2">
    <location>
        <begin position="148"/>
        <end position="258"/>
    </location>
</feature>
<evidence type="ECO:0000313" key="3">
    <source>
        <dbReference type="EMBL" id="GBG61114.1"/>
    </source>
</evidence>
<accession>A0A388JTH4</accession>
<feature type="compositionally biased region" description="Acidic residues" evidence="1">
    <location>
        <begin position="423"/>
        <end position="439"/>
    </location>
</feature>
<feature type="compositionally biased region" description="Acidic residues" evidence="1">
    <location>
        <begin position="463"/>
        <end position="476"/>
    </location>
</feature>
<dbReference type="AlphaFoldDB" id="A0A388JTH4"/>
<dbReference type="Gramene" id="GBG61114">
    <property type="protein sequence ID" value="GBG61114"/>
    <property type="gene ID" value="CBR_g19191"/>
</dbReference>
<feature type="region of interest" description="Disordered" evidence="1">
    <location>
        <begin position="1"/>
        <end position="58"/>
    </location>
</feature>
<dbReference type="Pfam" id="PF04937">
    <property type="entry name" value="DUF659"/>
    <property type="match status" value="1"/>
</dbReference>